<protein>
    <recommendedName>
        <fullName evidence="3">DNA-directed DNA polymerase</fullName>
    </recommendedName>
</protein>
<reference evidence="1 2" key="1">
    <citation type="journal article" date="2023" name="Insect Mol. Biol.">
        <title>Genome sequencing provides insights into the evolution of gene families encoding plant cell wall-degrading enzymes in longhorned beetles.</title>
        <authorList>
            <person name="Shin N.R."/>
            <person name="Okamura Y."/>
            <person name="Kirsch R."/>
            <person name="Pauchet Y."/>
        </authorList>
    </citation>
    <scope>NUCLEOTIDE SEQUENCE [LARGE SCALE GENOMIC DNA]</scope>
    <source>
        <strain evidence="1">EAD_L_NR</strain>
    </source>
</reference>
<dbReference type="InterPro" id="IPR043502">
    <property type="entry name" value="DNA/RNA_pol_sf"/>
</dbReference>
<gene>
    <name evidence="1" type="ORF">NQ315_007936</name>
</gene>
<dbReference type="PANTHER" id="PTHR31511">
    <property type="entry name" value="PROTEIN CBG23764"/>
    <property type="match status" value="1"/>
</dbReference>
<dbReference type="EMBL" id="JANEYG010000180">
    <property type="protein sequence ID" value="KAJ8911555.1"/>
    <property type="molecule type" value="Genomic_DNA"/>
</dbReference>
<dbReference type="SUPFAM" id="SSF56672">
    <property type="entry name" value="DNA/RNA polymerases"/>
    <property type="match status" value="1"/>
</dbReference>
<keyword evidence="2" id="KW-1185">Reference proteome</keyword>
<sequence length="336" mass="39040">MPAQELLDEDFAHLSYKPEEAISYLLYLDANNLYGSAMSQYLPHSDFKWLSPEEIANFDITQRCSNPTSDVGYILEVDMSYAQELHDLHDELPFCPENIVPPIEGKRQLKLIPNLFNKNNYVLHYRNLHQAVKHGLKIDKIHRILSFNQSNWLQPYIDLNTRKRQAAKNAFEKDLFKLFCERYFWKMFSVLDISKTTMYSFQYDYIKKLYGNDNAKLLYTDTDSLIYSIKTDDVYADIKKNISKFDTSNYKPDNPYGIPLVFKAVLGCFKDEANGRPMLEFLGLRSKLYDYVLADNTVVKKAKGVKKTRHFQQYHSLIVTGIRVSGVTSTGLIPVE</sequence>
<dbReference type="PANTHER" id="PTHR31511:SF12">
    <property type="entry name" value="RHO TERMINATION FACTOR N-TERMINAL DOMAIN-CONTAINING PROTEIN"/>
    <property type="match status" value="1"/>
</dbReference>
<proteinExistence type="predicted"/>
<comment type="caution">
    <text evidence="1">The sequence shown here is derived from an EMBL/GenBank/DDBJ whole genome shotgun (WGS) entry which is preliminary data.</text>
</comment>
<evidence type="ECO:0000313" key="1">
    <source>
        <dbReference type="EMBL" id="KAJ8911555.1"/>
    </source>
</evidence>
<dbReference type="AlphaFoldDB" id="A0AAV8VC28"/>
<evidence type="ECO:0008006" key="3">
    <source>
        <dbReference type="Google" id="ProtNLM"/>
    </source>
</evidence>
<dbReference type="Gene3D" id="3.90.1600.10">
    <property type="entry name" value="Palm domain of DNA polymerase"/>
    <property type="match status" value="1"/>
</dbReference>
<dbReference type="GO" id="GO:0071897">
    <property type="term" value="P:DNA biosynthetic process"/>
    <property type="evidence" value="ECO:0007669"/>
    <property type="project" value="UniProtKB-ARBA"/>
</dbReference>
<dbReference type="Proteomes" id="UP001159042">
    <property type="component" value="Unassembled WGS sequence"/>
</dbReference>
<accession>A0AAV8VC28</accession>
<name>A0AAV8VC28_9CUCU</name>
<dbReference type="InterPro" id="IPR023211">
    <property type="entry name" value="DNA_pol_palm_dom_sf"/>
</dbReference>
<organism evidence="1 2">
    <name type="scientific">Exocentrus adspersus</name>
    <dbReference type="NCBI Taxonomy" id="1586481"/>
    <lineage>
        <taxon>Eukaryota</taxon>
        <taxon>Metazoa</taxon>
        <taxon>Ecdysozoa</taxon>
        <taxon>Arthropoda</taxon>
        <taxon>Hexapoda</taxon>
        <taxon>Insecta</taxon>
        <taxon>Pterygota</taxon>
        <taxon>Neoptera</taxon>
        <taxon>Endopterygota</taxon>
        <taxon>Coleoptera</taxon>
        <taxon>Polyphaga</taxon>
        <taxon>Cucujiformia</taxon>
        <taxon>Chrysomeloidea</taxon>
        <taxon>Cerambycidae</taxon>
        <taxon>Lamiinae</taxon>
        <taxon>Acanthocinini</taxon>
        <taxon>Exocentrus</taxon>
    </lineage>
</organism>
<evidence type="ECO:0000313" key="2">
    <source>
        <dbReference type="Proteomes" id="UP001159042"/>
    </source>
</evidence>